<dbReference type="InterPro" id="IPR016186">
    <property type="entry name" value="C-type_lectin-like/link_sf"/>
</dbReference>
<feature type="compositionally biased region" description="Low complexity" evidence="6">
    <location>
        <begin position="22"/>
        <end position="32"/>
    </location>
</feature>
<dbReference type="RefSeq" id="XP_028938226.1">
    <property type="nucleotide sequence ID" value="XM_029082393.1"/>
</dbReference>
<evidence type="ECO:0000259" key="8">
    <source>
        <dbReference type="PROSITE" id="PS50041"/>
    </source>
</evidence>
<comment type="subcellular location">
    <subcellularLocation>
        <location evidence="1">Membrane</location>
        <topology evidence="1">Single-pass membrane protein</topology>
    </subcellularLocation>
</comment>
<evidence type="ECO:0000256" key="1">
    <source>
        <dbReference type="ARBA" id="ARBA00004167"/>
    </source>
</evidence>
<keyword evidence="5" id="KW-0175">Coiled coil</keyword>
<dbReference type="GO" id="GO:0004888">
    <property type="term" value="F:transmembrane signaling receptor activity"/>
    <property type="evidence" value="ECO:0000318"/>
    <property type="project" value="GO_Central"/>
</dbReference>
<dbReference type="AlphaFoldDB" id="A0A6I8P2W0"/>
<protein>
    <submittedName>
        <fullName evidence="9">C-type lectin domain family 1 member A</fullName>
    </submittedName>
</protein>
<feature type="domain" description="C-type lectin" evidence="8">
    <location>
        <begin position="144"/>
        <end position="258"/>
    </location>
</feature>
<gene>
    <name evidence="9" type="primary">CLEC1A</name>
</gene>
<reference evidence="9" key="3">
    <citation type="submission" date="2025-09" db="UniProtKB">
        <authorList>
            <consortium name="Ensembl"/>
        </authorList>
    </citation>
    <scope>IDENTIFICATION</scope>
    <source>
        <strain evidence="9">Glennie</strain>
    </source>
</reference>
<keyword evidence="4" id="KW-0325">Glycoprotein</keyword>
<dbReference type="GeneTree" id="ENSGT00940000161945"/>
<evidence type="ECO:0000256" key="4">
    <source>
        <dbReference type="ARBA" id="ARBA00023180"/>
    </source>
</evidence>
<dbReference type="Proteomes" id="UP000002279">
    <property type="component" value="Chromosome 17"/>
</dbReference>
<dbReference type="InterPro" id="IPR033992">
    <property type="entry name" value="NKR-like_CTLD"/>
</dbReference>
<organism evidence="9 10">
    <name type="scientific">Ornithorhynchus anatinus</name>
    <name type="common">Duckbill platypus</name>
    <dbReference type="NCBI Taxonomy" id="9258"/>
    <lineage>
        <taxon>Eukaryota</taxon>
        <taxon>Metazoa</taxon>
        <taxon>Chordata</taxon>
        <taxon>Craniata</taxon>
        <taxon>Vertebrata</taxon>
        <taxon>Euteleostomi</taxon>
        <taxon>Mammalia</taxon>
        <taxon>Monotremata</taxon>
        <taxon>Ornithorhynchidae</taxon>
        <taxon>Ornithorhynchus</taxon>
    </lineage>
</organism>
<feature type="coiled-coil region" evidence="5">
    <location>
        <begin position="86"/>
        <end position="120"/>
    </location>
</feature>
<dbReference type="PANTHER" id="PTHR46490:SF1">
    <property type="entry name" value="C-TYPE LECTIN DOMAIN FAMILY 1 MEMBER A"/>
    <property type="match status" value="1"/>
</dbReference>
<dbReference type="Ensembl" id="ENSOANT00000070096.1">
    <property type="protein sequence ID" value="ENSOANP00000047343.1"/>
    <property type="gene ID" value="ENSOANG00000037351.1"/>
</dbReference>
<name>A0A6I8P2W0_ORNAN</name>
<keyword evidence="2" id="KW-0430">Lectin</keyword>
<dbReference type="GO" id="GO:0007165">
    <property type="term" value="P:signal transduction"/>
    <property type="evidence" value="ECO:0000318"/>
    <property type="project" value="GO_Central"/>
</dbReference>
<keyword evidence="7" id="KW-0812">Transmembrane</keyword>
<keyword evidence="7" id="KW-0472">Membrane</keyword>
<evidence type="ECO:0000256" key="6">
    <source>
        <dbReference type="SAM" id="MobiDB-lite"/>
    </source>
</evidence>
<dbReference type="InterPro" id="IPR052309">
    <property type="entry name" value="C-type_Lectin_Domain_Fam1"/>
</dbReference>
<dbReference type="CDD" id="cd03593">
    <property type="entry name" value="CLECT_NK_receptors_like"/>
    <property type="match status" value="1"/>
</dbReference>
<evidence type="ECO:0000256" key="3">
    <source>
        <dbReference type="ARBA" id="ARBA00023157"/>
    </source>
</evidence>
<dbReference type="GeneID" id="114817863"/>
<evidence type="ECO:0000313" key="9">
    <source>
        <dbReference type="Ensembl" id="ENSOANP00000047343.1"/>
    </source>
</evidence>
<dbReference type="FunCoup" id="A0A6I8P2W0">
    <property type="interactions" value="492"/>
</dbReference>
<dbReference type="OrthoDB" id="418245at2759"/>
<proteinExistence type="predicted"/>
<keyword evidence="3" id="KW-1015">Disulfide bond</keyword>
<dbReference type="InterPro" id="IPR016187">
    <property type="entry name" value="CTDL_fold"/>
</dbReference>
<evidence type="ECO:0000256" key="5">
    <source>
        <dbReference type="SAM" id="Coils"/>
    </source>
</evidence>
<accession>A0A6I8P2W0</accession>
<feature type="region of interest" description="Disordered" evidence="6">
    <location>
        <begin position="22"/>
        <end position="43"/>
    </location>
</feature>
<dbReference type="KEGG" id="oaa:114817863"/>
<dbReference type="Bgee" id="ENSOANG00000037351">
    <property type="expression patterns" value="Expressed in heart and 7 other cell types or tissues"/>
</dbReference>
<dbReference type="GO" id="GO:0030246">
    <property type="term" value="F:carbohydrate binding"/>
    <property type="evidence" value="ECO:0007669"/>
    <property type="project" value="UniProtKB-KW"/>
</dbReference>
<dbReference type="Gene3D" id="3.10.100.10">
    <property type="entry name" value="Mannose-Binding Protein A, subunit A"/>
    <property type="match status" value="1"/>
</dbReference>
<sequence>MRAKYSSTQDMLEDDGHTTLSLHSRTSSAARSPEPSGPGRVAPSRAWRPVALTLLIVCLVLLLGLGILGFEFFQVSRLSNAQRTAISQQEERLGNLSWQLQDLRAQTRKLTGTLQQVAQKLCWELYNKTGEHRCSPCPEKWLWRGSSCFHFHRESRSWWGCEDLCSAENASLLKIDSHQVLELVIPLSFSKFFYSYWTGLSRNGSGQPWVWLDGSPQASDLFQVVVDSDSPRSRDCVTILNGKTFSKDCKELRRCACQRAAELVRPEELG</sequence>
<evidence type="ECO:0000256" key="2">
    <source>
        <dbReference type="ARBA" id="ARBA00022734"/>
    </source>
</evidence>
<reference evidence="9 10" key="1">
    <citation type="journal article" date="2008" name="Nature">
        <title>Genome analysis of the platypus reveals unique signatures of evolution.</title>
        <authorList>
            <person name="Warren W.C."/>
            <person name="Hillier L.W."/>
            <person name="Marshall Graves J.A."/>
            <person name="Birney E."/>
            <person name="Ponting C.P."/>
            <person name="Grutzner F."/>
            <person name="Belov K."/>
            <person name="Miller W."/>
            <person name="Clarke L."/>
            <person name="Chinwalla A.T."/>
            <person name="Yang S.P."/>
            <person name="Heger A."/>
            <person name="Locke D.P."/>
            <person name="Miethke P."/>
            <person name="Waters P.D."/>
            <person name="Veyrunes F."/>
            <person name="Fulton L."/>
            <person name="Fulton B."/>
            <person name="Graves T."/>
            <person name="Wallis J."/>
            <person name="Puente X.S."/>
            <person name="Lopez-Otin C."/>
            <person name="Ordonez G.R."/>
            <person name="Eichler E.E."/>
            <person name="Chen L."/>
            <person name="Cheng Z."/>
            <person name="Deakin J.E."/>
            <person name="Alsop A."/>
            <person name="Thompson K."/>
            <person name="Kirby P."/>
            <person name="Papenfuss A.T."/>
            <person name="Wakefield M.J."/>
            <person name="Olender T."/>
            <person name="Lancet D."/>
            <person name="Huttley G.A."/>
            <person name="Smit A.F."/>
            <person name="Pask A."/>
            <person name="Temple-Smith P."/>
            <person name="Batzer M.A."/>
            <person name="Walker J.A."/>
            <person name="Konkel M.K."/>
            <person name="Harris R.S."/>
            <person name="Whittington C.M."/>
            <person name="Wong E.S."/>
            <person name="Gemmell N.J."/>
            <person name="Buschiazzo E."/>
            <person name="Vargas Jentzsch I.M."/>
            <person name="Merkel A."/>
            <person name="Schmitz J."/>
            <person name="Zemann A."/>
            <person name="Churakov G."/>
            <person name="Kriegs J.O."/>
            <person name="Brosius J."/>
            <person name="Murchison E.P."/>
            <person name="Sachidanandam R."/>
            <person name="Smith C."/>
            <person name="Hannon G.J."/>
            <person name="Tsend-Ayush E."/>
            <person name="McMillan D."/>
            <person name="Attenborough R."/>
            <person name="Rens W."/>
            <person name="Ferguson-Smith M."/>
            <person name="Lefevre C.M."/>
            <person name="Sharp J.A."/>
            <person name="Nicholas K.R."/>
            <person name="Ray D.A."/>
            <person name="Kube M."/>
            <person name="Reinhardt R."/>
            <person name="Pringle T.H."/>
            <person name="Taylor J."/>
            <person name="Jones R.C."/>
            <person name="Nixon B."/>
            <person name="Dacheux J.L."/>
            <person name="Niwa H."/>
            <person name="Sekita Y."/>
            <person name="Huang X."/>
            <person name="Stark A."/>
            <person name="Kheradpour P."/>
            <person name="Kellis M."/>
            <person name="Flicek P."/>
            <person name="Chen Y."/>
            <person name="Webber C."/>
            <person name="Hardison R."/>
            <person name="Nelson J."/>
            <person name="Hallsworth-Pepin K."/>
            <person name="Delehaunty K."/>
            <person name="Markovic C."/>
            <person name="Minx P."/>
            <person name="Feng Y."/>
            <person name="Kremitzki C."/>
            <person name="Mitreva M."/>
            <person name="Glasscock J."/>
            <person name="Wylie T."/>
            <person name="Wohldmann P."/>
            <person name="Thiru P."/>
            <person name="Nhan M.N."/>
            <person name="Pohl C.S."/>
            <person name="Smith S.M."/>
            <person name="Hou S."/>
            <person name="Nefedov M."/>
            <person name="de Jong P.J."/>
            <person name="Renfree M.B."/>
            <person name="Mardis E.R."/>
            <person name="Wilson R.K."/>
        </authorList>
    </citation>
    <scope>NUCLEOTIDE SEQUENCE [LARGE SCALE GENOMIC DNA]</scope>
    <source>
        <strain evidence="9 10">Glennie</strain>
    </source>
</reference>
<dbReference type="OMA" id="GWYWEDG"/>
<evidence type="ECO:0000313" key="10">
    <source>
        <dbReference type="Proteomes" id="UP000002279"/>
    </source>
</evidence>
<evidence type="ECO:0000256" key="7">
    <source>
        <dbReference type="SAM" id="Phobius"/>
    </source>
</evidence>
<dbReference type="InParanoid" id="A0A6I8P2W0"/>
<dbReference type="PROSITE" id="PS50041">
    <property type="entry name" value="C_TYPE_LECTIN_2"/>
    <property type="match status" value="1"/>
</dbReference>
<dbReference type="InterPro" id="IPR001304">
    <property type="entry name" value="C-type_lectin-like"/>
</dbReference>
<dbReference type="SMART" id="SM00034">
    <property type="entry name" value="CLECT"/>
    <property type="match status" value="1"/>
</dbReference>
<dbReference type="PANTHER" id="PTHR46490">
    <property type="entry name" value="C-TYPE LECTIN DOMAIN FAMILY 12 MEMBER A-RELATED"/>
    <property type="match status" value="1"/>
</dbReference>
<dbReference type="GO" id="GO:0005886">
    <property type="term" value="C:plasma membrane"/>
    <property type="evidence" value="ECO:0000318"/>
    <property type="project" value="GO_Central"/>
</dbReference>
<reference evidence="9" key="2">
    <citation type="submission" date="2025-08" db="UniProtKB">
        <authorList>
            <consortium name="Ensembl"/>
        </authorList>
    </citation>
    <scope>IDENTIFICATION</scope>
    <source>
        <strain evidence="9">Glennie</strain>
    </source>
</reference>
<dbReference type="Pfam" id="PF00059">
    <property type="entry name" value="Lectin_C"/>
    <property type="match status" value="1"/>
</dbReference>
<keyword evidence="10" id="KW-1185">Reference proteome</keyword>
<keyword evidence="7" id="KW-1133">Transmembrane helix</keyword>
<feature type="transmembrane region" description="Helical" evidence="7">
    <location>
        <begin position="50"/>
        <end position="73"/>
    </location>
</feature>
<dbReference type="SUPFAM" id="SSF56436">
    <property type="entry name" value="C-type lectin-like"/>
    <property type="match status" value="1"/>
</dbReference>
<dbReference type="CTD" id="51267"/>